<evidence type="ECO:0000313" key="3">
    <source>
        <dbReference type="EMBL" id="EEC44713.1"/>
    </source>
</evidence>
<evidence type="ECO:0000313" key="4">
    <source>
        <dbReference type="Proteomes" id="UP000000759"/>
    </source>
</evidence>
<dbReference type="InParanoid" id="B7G8V0"/>
<reference evidence="3 4" key="1">
    <citation type="journal article" date="2008" name="Nature">
        <title>The Phaeodactylum genome reveals the evolutionary history of diatom genomes.</title>
        <authorList>
            <person name="Bowler C."/>
            <person name="Allen A.E."/>
            <person name="Badger J.H."/>
            <person name="Grimwood J."/>
            <person name="Jabbari K."/>
            <person name="Kuo A."/>
            <person name="Maheswari U."/>
            <person name="Martens C."/>
            <person name="Maumus F."/>
            <person name="Otillar R.P."/>
            <person name="Rayko E."/>
            <person name="Salamov A."/>
            <person name="Vandepoele K."/>
            <person name="Beszteri B."/>
            <person name="Gruber A."/>
            <person name="Heijde M."/>
            <person name="Katinka M."/>
            <person name="Mock T."/>
            <person name="Valentin K."/>
            <person name="Verret F."/>
            <person name="Berges J.A."/>
            <person name="Brownlee C."/>
            <person name="Cadoret J.P."/>
            <person name="Chiovitti A."/>
            <person name="Choi C.J."/>
            <person name="Coesel S."/>
            <person name="De Martino A."/>
            <person name="Detter J.C."/>
            <person name="Durkin C."/>
            <person name="Falciatore A."/>
            <person name="Fournet J."/>
            <person name="Haruta M."/>
            <person name="Huysman M.J."/>
            <person name="Jenkins B.D."/>
            <person name="Jiroutova K."/>
            <person name="Jorgensen R.E."/>
            <person name="Joubert Y."/>
            <person name="Kaplan A."/>
            <person name="Kroger N."/>
            <person name="Kroth P.G."/>
            <person name="La Roche J."/>
            <person name="Lindquist E."/>
            <person name="Lommer M."/>
            <person name="Martin-Jezequel V."/>
            <person name="Lopez P.J."/>
            <person name="Lucas S."/>
            <person name="Mangogna M."/>
            <person name="McGinnis K."/>
            <person name="Medlin L.K."/>
            <person name="Montsant A."/>
            <person name="Oudot-Le Secq M.P."/>
            <person name="Napoli C."/>
            <person name="Obornik M."/>
            <person name="Parker M.S."/>
            <person name="Petit J.L."/>
            <person name="Porcel B.M."/>
            <person name="Poulsen N."/>
            <person name="Robison M."/>
            <person name="Rychlewski L."/>
            <person name="Rynearson T.A."/>
            <person name="Schmutz J."/>
            <person name="Shapiro H."/>
            <person name="Siaut M."/>
            <person name="Stanley M."/>
            <person name="Sussman M.R."/>
            <person name="Taylor A.R."/>
            <person name="Vardi A."/>
            <person name="von Dassow P."/>
            <person name="Vyverman W."/>
            <person name="Willis A."/>
            <person name="Wyrwicz L.S."/>
            <person name="Rokhsar D.S."/>
            <person name="Weissenbach J."/>
            <person name="Armbrust E.V."/>
            <person name="Green B.R."/>
            <person name="Van de Peer Y."/>
            <person name="Grigoriev I.V."/>
        </authorList>
    </citation>
    <scope>NUCLEOTIDE SEQUENCE [LARGE SCALE GENOMIC DNA]</scope>
    <source>
        <strain evidence="3 4">CCAP 1055/1</strain>
    </source>
</reference>
<dbReference type="RefSeq" id="XP_002183531.1">
    <property type="nucleotide sequence ID" value="XM_002183495.1"/>
</dbReference>
<organism evidence="3 4">
    <name type="scientific">Phaeodactylum tricornutum (strain CCAP 1055/1)</name>
    <dbReference type="NCBI Taxonomy" id="556484"/>
    <lineage>
        <taxon>Eukaryota</taxon>
        <taxon>Sar</taxon>
        <taxon>Stramenopiles</taxon>
        <taxon>Ochrophyta</taxon>
        <taxon>Bacillariophyta</taxon>
        <taxon>Bacillariophyceae</taxon>
        <taxon>Bacillariophycidae</taxon>
        <taxon>Naviculales</taxon>
        <taxon>Phaeodactylaceae</taxon>
        <taxon>Phaeodactylum</taxon>
    </lineage>
</organism>
<keyword evidence="4" id="KW-1185">Reference proteome</keyword>
<dbReference type="PROSITE" id="PS50994">
    <property type="entry name" value="INTEGRASE"/>
    <property type="match status" value="1"/>
</dbReference>
<accession>B7G8V0</accession>
<dbReference type="HOGENOM" id="CLU_458202_0_0_1"/>
<dbReference type="EMBL" id="CM000622">
    <property type="protein sequence ID" value="EEC44713.1"/>
    <property type="molecule type" value="Genomic_DNA"/>
</dbReference>
<dbReference type="Proteomes" id="UP000000759">
    <property type="component" value="Chromosome 20"/>
</dbReference>
<dbReference type="PaxDb" id="2850-Phatr39509"/>
<dbReference type="InterPro" id="IPR001584">
    <property type="entry name" value="Integrase_cat-core"/>
</dbReference>
<feature type="region of interest" description="Disordered" evidence="1">
    <location>
        <begin position="573"/>
        <end position="596"/>
    </location>
</feature>
<dbReference type="Gene3D" id="3.30.420.10">
    <property type="entry name" value="Ribonuclease H-like superfamily/Ribonuclease H"/>
    <property type="match status" value="1"/>
</dbReference>
<dbReference type="SUPFAM" id="SSF53098">
    <property type="entry name" value="Ribonuclease H-like"/>
    <property type="match status" value="1"/>
</dbReference>
<dbReference type="OMA" id="HEVIFIP"/>
<dbReference type="GeneID" id="7195209"/>
<dbReference type="AlphaFoldDB" id="B7G8V0"/>
<name>B7G8V0_PHATC</name>
<protein>
    <recommendedName>
        <fullName evidence="2">Integrase catalytic domain-containing protein</fullName>
    </recommendedName>
</protein>
<dbReference type="GO" id="GO:0015074">
    <property type="term" value="P:DNA integration"/>
    <property type="evidence" value="ECO:0007669"/>
    <property type="project" value="InterPro"/>
</dbReference>
<evidence type="ECO:0000256" key="1">
    <source>
        <dbReference type="SAM" id="MobiDB-lite"/>
    </source>
</evidence>
<dbReference type="InterPro" id="IPR012337">
    <property type="entry name" value="RNaseH-like_sf"/>
</dbReference>
<sequence>MDQQGPCPAPAPAPILLVNAAATQPPPTVYVSNSTAVDNQSLALIHIPPAAGPGQLLCSPISNSAARQHSAPLNGATSDSFSVNGTTYCHKVNRASVQYRFSTHNILLNKDSLIDGGANSGLSGSNVTVTSQSLLEATVSGIGNLELTNLRLSTVAGLVHMMDCPIIGVLVIPFMRSWGVMVDNIPRTFGGKQRIVMSDGRFVILLSISGGLTYLSMQAPTEEDLDTFEWVPFTADNEWDPNGVSSPAATNDDLSLQLPAGHVPFRDERINNFGPLAHSAAVSRSPLNANAVQPDFGWVPSACISRMFENTTQFARADARLPLRKHFKSRFPAANVSCLNEIVATDTFFSDTPAADDGIFNPGGGGGLQWPNVSWEKRKSQFAHTFEDFVCTHGAPNALLSDNACAQIGKQALQILRMYAIDNMQCKPHHQHQNYPERRIEDVKKMVNTIMDCTNTPPEYWLLCLFYVTYLLNHLAVESLNWRTLLQVAHGQRPDISALLLFRWFEPVYYYNPDHASFPSASREKTGRWVGVAEHKGDALTYWILTEKTHQAIACSVVCSGNVNTGLKKHRAANYSPDGGEPSNPKPIVLAMSRPP</sequence>
<proteinExistence type="predicted"/>
<dbReference type="OrthoDB" id="413361at2759"/>
<dbReference type="GO" id="GO:0003676">
    <property type="term" value="F:nucleic acid binding"/>
    <property type="evidence" value="ECO:0007669"/>
    <property type="project" value="InterPro"/>
</dbReference>
<evidence type="ECO:0000259" key="2">
    <source>
        <dbReference type="PROSITE" id="PS50994"/>
    </source>
</evidence>
<feature type="domain" description="Integrase catalytic" evidence="2">
    <location>
        <begin position="328"/>
        <end position="493"/>
    </location>
</feature>
<dbReference type="KEGG" id="pti:PHATRDRAFT_39509"/>
<reference evidence="4" key="2">
    <citation type="submission" date="2008-08" db="EMBL/GenBank/DDBJ databases">
        <authorList>
            <consortium name="Diatom Consortium"/>
            <person name="Grigoriev I."/>
            <person name="Grimwood J."/>
            <person name="Kuo A."/>
            <person name="Otillar R.P."/>
            <person name="Salamov A."/>
            <person name="Detter J.C."/>
            <person name="Lindquist E."/>
            <person name="Shapiro H."/>
            <person name="Lucas S."/>
            <person name="Glavina del Rio T."/>
            <person name="Pitluck S."/>
            <person name="Rokhsar D."/>
            <person name="Bowler C."/>
        </authorList>
    </citation>
    <scope>GENOME REANNOTATION</scope>
    <source>
        <strain evidence="4">CCAP 1055/1</strain>
    </source>
</reference>
<gene>
    <name evidence="3" type="ORF">PHATRDRAFT_39509</name>
</gene>
<dbReference type="InterPro" id="IPR036397">
    <property type="entry name" value="RNaseH_sf"/>
</dbReference>